<evidence type="ECO:0000256" key="1">
    <source>
        <dbReference type="ARBA" id="ARBA00006568"/>
    </source>
</evidence>
<comment type="caution">
    <text evidence="5">The sequence shown here is derived from an EMBL/GenBank/DDBJ whole genome shotgun (WGS) entry which is preliminary data.</text>
</comment>
<feature type="compositionally biased region" description="Low complexity" evidence="3">
    <location>
        <begin position="268"/>
        <end position="290"/>
    </location>
</feature>
<dbReference type="SMART" id="SM00915">
    <property type="entry name" value="Jacalin"/>
    <property type="match status" value="1"/>
</dbReference>
<feature type="compositionally biased region" description="Pro residues" evidence="3">
    <location>
        <begin position="220"/>
        <end position="233"/>
    </location>
</feature>
<dbReference type="PROSITE" id="PS51752">
    <property type="entry name" value="JACALIN_LECTIN"/>
    <property type="match status" value="1"/>
</dbReference>
<dbReference type="GO" id="GO:0005536">
    <property type="term" value="F:D-glucose binding"/>
    <property type="evidence" value="ECO:0007669"/>
    <property type="project" value="UniProtKB-ARBA"/>
</dbReference>
<feature type="domain" description="Jacalin-type lectin" evidence="4">
    <location>
        <begin position="10"/>
        <end position="161"/>
    </location>
</feature>
<dbReference type="FunFam" id="2.100.10.30:FF:000001">
    <property type="entry name" value="Jacalin-related lectin 33"/>
    <property type="match status" value="1"/>
</dbReference>
<feature type="region of interest" description="Disordered" evidence="3">
    <location>
        <begin position="1"/>
        <end position="22"/>
    </location>
</feature>
<proteinExistence type="inferred from homology"/>
<accession>A0AAW1XAI2</accession>
<dbReference type="GO" id="GO:0005537">
    <property type="term" value="F:D-mannose binding"/>
    <property type="evidence" value="ECO:0007669"/>
    <property type="project" value="UniProtKB-ARBA"/>
</dbReference>
<evidence type="ECO:0000256" key="3">
    <source>
        <dbReference type="SAM" id="MobiDB-lite"/>
    </source>
</evidence>
<dbReference type="Proteomes" id="UP001457282">
    <property type="component" value="Unassembled WGS sequence"/>
</dbReference>
<evidence type="ECO:0000313" key="6">
    <source>
        <dbReference type="Proteomes" id="UP001457282"/>
    </source>
</evidence>
<dbReference type="InterPro" id="IPR033734">
    <property type="entry name" value="Jacalin-like_lectin_dom_plant"/>
</dbReference>
<sequence length="329" mass="36517">MSTGASQKKPLKVGPFGSDNGGERFDDGVHSTVRQVVVCSSLSSILYIQIEYDDDGSSSWSPKHGSSNPIGVDKIETVKLDYPNEYLTSINGYYTDRWYYPTYITSLTFTSNRKVYGPFGNYDNERRKYFTIQVSGSKIVGFHGRSDDLFDLRAIGAYLKPSSMSTAPVHIGYPAAYNYPPLPPPPPYYGNYWDPNHTPQAGNYWDPNHPPQAGNYFDPNHPPQAAPPAPTPYPYSNFYIPPPPPPPSYNNGYNHYQQEPPPAALGRPNKVPKSAPSKPKAAKNNGPKNVSYRVLGNEVSENTGDHTGVFNVGNKNTGRHMEDDDEDEE</sequence>
<reference evidence="5 6" key="1">
    <citation type="journal article" date="2023" name="G3 (Bethesda)">
        <title>A chromosome-length genome assembly and annotation of blackberry (Rubus argutus, cv. 'Hillquist').</title>
        <authorList>
            <person name="Bruna T."/>
            <person name="Aryal R."/>
            <person name="Dudchenko O."/>
            <person name="Sargent D.J."/>
            <person name="Mead D."/>
            <person name="Buti M."/>
            <person name="Cavallini A."/>
            <person name="Hytonen T."/>
            <person name="Andres J."/>
            <person name="Pham M."/>
            <person name="Weisz D."/>
            <person name="Mascagni F."/>
            <person name="Usai G."/>
            <person name="Natali L."/>
            <person name="Bassil N."/>
            <person name="Fernandez G.E."/>
            <person name="Lomsadze A."/>
            <person name="Armour M."/>
            <person name="Olukolu B."/>
            <person name="Poorten T."/>
            <person name="Britton C."/>
            <person name="Davik J."/>
            <person name="Ashrafi H."/>
            <person name="Aiden E.L."/>
            <person name="Borodovsky M."/>
            <person name="Worthington M."/>
        </authorList>
    </citation>
    <scope>NUCLEOTIDE SEQUENCE [LARGE SCALE GENOMIC DNA]</scope>
    <source>
        <strain evidence="5">PI 553951</strain>
    </source>
</reference>
<dbReference type="InterPro" id="IPR001229">
    <property type="entry name" value="Jacalin-like_lectin_dom"/>
</dbReference>
<dbReference type="SUPFAM" id="SSF51101">
    <property type="entry name" value="Mannose-binding lectins"/>
    <property type="match status" value="1"/>
</dbReference>
<name>A0AAW1XAI2_RUBAR</name>
<organism evidence="5 6">
    <name type="scientific">Rubus argutus</name>
    <name type="common">Southern blackberry</name>
    <dbReference type="NCBI Taxonomy" id="59490"/>
    <lineage>
        <taxon>Eukaryota</taxon>
        <taxon>Viridiplantae</taxon>
        <taxon>Streptophyta</taxon>
        <taxon>Embryophyta</taxon>
        <taxon>Tracheophyta</taxon>
        <taxon>Spermatophyta</taxon>
        <taxon>Magnoliopsida</taxon>
        <taxon>eudicotyledons</taxon>
        <taxon>Gunneridae</taxon>
        <taxon>Pentapetalae</taxon>
        <taxon>rosids</taxon>
        <taxon>fabids</taxon>
        <taxon>Rosales</taxon>
        <taxon>Rosaceae</taxon>
        <taxon>Rosoideae</taxon>
        <taxon>Rosoideae incertae sedis</taxon>
        <taxon>Rubus</taxon>
    </lineage>
</organism>
<dbReference type="EMBL" id="JBEDUW010000004">
    <property type="protein sequence ID" value="KAK9933946.1"/>
    <property type="molecule type" value="Genomic_DNA"/>
</dbReference>
<keyword evidence="2" id="KW-0430">Lectin</keyword>
<evidence type="ECO:0000259" key="4">
    <source>
        <dbReference type="PROSITE" id="PS51752"/>
    </source>
</evidence>
<dbReference type="PANTHER" id="PTHR47293">
    <property type="entry name" value="JACALIN-RELATED LECTIN 3"/>
    <property type="match status" value="1"/>
</dbReference>
<gene>
    <name evidence="5" type="ORF">M0R45_021115</name>
</gene>
<dbReference type="InterPro" id="IPR036404">
    <property type="entry name" value="Jacalin-like_lectin_dom_sf"/>
</dbReference>
<dbReference type="AlphaFoldDB" id="A0AAW1XAI2"/>
<comment type="similarity">
    <text evidence="1">Belongs to the jacalin lectin family.</text>
</comment>
<evidence type="ECO:0000256" key="2">
    <source>
        <dbReference type="ARBA" id="ARBA00022734"/>
    </source>
</evidence>
<protein>
    <recommendedName>
        <fullName evidence="4">Jacalin-type lectin domain-containing protein</fullName>
    </recommendedName>
</protein>
<dbReference type="Gene3D" id="2.100.10.30">
    <property type="entry name" value="Jacalin-like lectin domain"/>
    <property type="match status" value="1"/>
</dbReference>
<evidence type="ECO:0000313" key="5">
    <source>
        <dbReference type="EMBL" id="KAK9933946.1"/>
    </source>
</evidence>
<dbReference type="PANTHER" id="PTHR47293:SF68">
    <property type="entry name" value="JACALIN-RELATED LECTIN 3"/>
    <property type="match status" value="1"/>
</dbReference>
<keyword evidence="6" id="KW-1185">Reference proteome</keyword>
<feature type="region of interest" description="Disordered" evidence="3">
    <location>
        <begin position="200"/>
        <end position="329"/>
    </location>
</feature>
<dbReference type="CDD" id="cd09612">
    <property type="entry name" value="Jacalin"/>
    <property type="match status" value="1"/>
</dbReference>
<dbReference type="Pfam" id="PF01419">
    <property type="entry name" value="Jacalin"/>
    <property type="match status" value="1"/>
</dbReference>